<evidence type="ECO:0000313" key="1">
    <source>
        <dbReference type="EMBL" id="SFI13728.1"/>
    </source>
</evidence>
<dbReference type="EMBL" id="FOPY01000020">
    <property type="protein sequence ID" value="SFI13728.1"/>
    <property type="molecule type" value="Genomic_DNA"/>
</dbReference>
<reference evidence="1 2" key="1">
    <citation type="submission" date="2016-10" db="EMBL/GenBank/DDBJ databases">
        <authorList>
            <person name="de Groot N.N."/>
        </authorList>
    </citation>
    <scope>NUCLEOTIDE SEQUENCE [LARGE SCALE GENOMIC DNA]</scope>
    <source>
        <strain evidence="1 2">CGMCC 1.6848</strain>
    </source>
</reference>
<gene>
    <name evidence="1" type="ORF">SAMN04487959_12054</name>
</gene>
<proteinExistence type="predicted"/>
<dbReference type="Proteomes" id="UP000199040">
    <property type="component" value="Unassembled WGS sequence"/>
</dbReference>
<dbReference type="RefSeq" id="WP_092849948.1">
    <property type="nucleotide sequence ID" value="NZ_FOPY01000020.1"/>
</dbReference>
<organism evidence="1 2">
    <name type="scientific">Modicisalibacter xianhensis</name>
    <dbReference type="NCBI Taxonomy" id="442341"/>
    <lineage>
        <taxon>Bacteria</taxon>
        <taxon>Pseudomonadati</taxon>
        <taxon>Pseudomonadota</taxon>
        <taxon>Gammaproteobacteria</taxon>
        <taxon>Oceanospirillales</taxon>
        <taxon>Halomonadaceae</taxon>
        <taxon>Modicisalibacter</taxon>
    </lineage>
</organism>
<dbReference type="AlphaFoldDB" id="A0A1I3FR22"/>
<dbReference type="STRING" id="442341.SAMN04487959_12054"/>
<protein>
    <submittedName>
        <fullName evidence="1">Uncharacterized protein</fullName>
    </submittedName>
</protein>
<accession>A0A1I3FR22</accession>
<evidence type="ECO:0000313" key="2">
    <source>
        <dbReference type="Proteomes" id="UP000199040"/>
    </source>
</evidence>
<name>A0A1I3FR22_9GAMM</name>
<sequence>MSILNDLWPILTKAAGKHYRVPHDSNEVIVHLAADANLETREVREWEKGWRLPKKEVLERFAAIYLFSRPAIEPLIEEAGNYVPGTTLPRDPAYHGAENYAPLKGDPVFDAAGMFCQIYEIESGLTCLQLIKYLITRNPGSIEEGIGMLMLAFPQYSGVTCRPSTG</sequence>
<keyword evidence="2" id="KW-1185">Reference proteome</keyword>